<dbReference type="Proteomes" id="UP001181533">
    <property type="component" value="Unassembled WGS sequence"/>
</dbReference>
<keyword evidence="1" id="KW-0812">Transmembrane</keyword>
<reference evidence="2 7" key="1">
    <citation type="submission" date="2017-03" db="EMBL/GenBank/DDBJ databases">
        <title>Complete genome sequence of Bacillus thuringiensis L-7601, a novel melanin producing strain.</title>
        <authorList>
            <person name="Cai J."/>
            <person name="Cao Z."/>
            <person name="Tan T."/>
        </authorList>
    </citation>
    <scope>NUCLEOTIDE SEQUENCE [LARGE SCALE GENOMIC DNA]</scope>
    <source>
        <strain evidence="2 7">L-7601</strain>
    </source>
</reference>
<accession>A0A9X6TGZ6</accession>
<dbReference type="EMBL" id="VKQN01000060">
    <property type="protein sequence ID" value="MDR4180494.1"/>
    <property type="molecule type" value="Genomic_DNA"/>
</dbReference>
<evidence type="ECO:0000313" key="6">
    <source>
        <dbReference type="EMBL" id="PFA84805.1"/>
    </source>
</evidence>
<reference evidence="4 10" key="2">
    <citation type="submission" date="2017-09" db="EMBL/GenBank/DDBJ databases">
        <title>Large-scale bioinformatics analysis of Bacillus genomes uncovers conserved roles of natural products in bacterial physiology.</title>
        <authorList>
            <consortium name="Agbiome Team Llc"/>
            <person name="Bleich R.M."/>
            <person name="Grubbs K.J."/>
            <person name="Santa Maria K.C."/>
            <person name="Allen S.E."/>
            <person name="Farag S."/>
            <person name="Shank E.A."/>
            <person name="Bowers A."/>
        </authorList>
    </citation>
    <scope>NUCLEOTIDE SEQUENCE [LARGE SCALE GENOMIC DNA]</scope>
    <source>
        <strain evidence="4 10">AFS089089</strain>
    </source>
</reference>
<keyword evidence="1" id="KW-1133">Transmembrane helix</keyword>
<proteinExistence type="predicted"/>
<sequence>MEQKAAGTRMSLLNFPGFLTKGMGIAIVGGLLSIHLLNRKLLPMNANSFTHLYSNLLLLFAGIILISWLVTMKMYKCSRRNIYQVKRFIFQ</sequence>
<dbReference type="Proteomes" id="UP000220702">
    <property type="component" value="Unassembled WGS sequence"/>
</dbReference>
<dbReference type="Proteomes" id="UP000220502">
    <property type="component" value="Unassembled WGS sequence"/>
</dbReference>
<dbReference type="EMBL" id="NTXF01000038">
    <property type="protein sequence ID" value="PEX45659.1"/>
    <property type="molecule type" value="Genomic_DNA"/>
</dbReference>
<keyword evidence="1" id="KW-0472">Membrane</keyword>
<reference evidence="3" key="4">
    <citation type="submission" date="2019-07" db="EMBL/GenBank/DDBJ databases">
        <title>Phylogenomic Reclassification of ATCC Bacillus Strains and Various Taxa within the Genus Bacillus.</title>
        <authorList>
            <person name="Riojas M.A."/>
            <person name="Frank A.M."/>
            <person name="Fenn S.L."/>
            <person name="King S.P."/>
            <person name="Brower S.M."/>
            <person name="Hazbon M.H."/>
        </authorList>
    </citation>
    <scope>NUCLEOTIDE SEQUENCE</scope>
    <source>
        <strain evidence="3">ATCC 35646</strain>
    </source>
</reference>
<dbReference type="EMBL" id="NVNL01000091">
    <property type="protein sequence ID" value="PEA86200.1"/>
    <property type="molecule type" value="Genomic_DNA"/>
</dbReference>
<organism evidence="4 10">
    <name type="scientific">Bacillus thuringiensis</name>
    <dbReference type="NCBI Taxonomy" id="1428"/>
    <lineage>
        <taxon>Bacteria</taxon>
        <taxon>Bacillati</taxon>
        <taxon>Bacillota</taxon>
        <taxon>Bacilli</taxon>
        <taxon>Bacillales</taxon>
        <taxon>Bacillaceae</taxon>
        <taxon>Bacillus</taxon>
        <taxon>Bacillus cereus group</taxon>
    </lineage>
</organism>
<evidence type="ECO:0000256" key="1">
    <source>
        <dbReference type="SAM" id="Phobius"/>
    </source>
</evidence>
<gene>
    <name evidence="2" type="ORF">B4918_17215</name>
    <name evidence="6" type="ORF">CN398_32510</name>
    <name evidence="5" type="ORF">CN461_23740</name>
    <name evidence="4" type="ORF">CON71_31485</name>
    <name evidence="3" type="ORF">FO599_31570</name>
</gene>
<feature type="transmembrane region" description="Helical" evidence="1">
    <location>
        <begin position="12"/>
        <end position="32"/>
    </location>
</feature>
<dbReference type="EMBL" id="NTUS01000195">
    <property type="protein sequence ID" value="PFA84805.1"/>
    <property type="molecule type" value="Genomic_DNA"/>
</dbReference>
<dbReference type="Proteomes" id="UP000220397">
    <property type="component" value="Unassembled WGS sequence"/>
</dbReference>
<reference evidence="8 9" key="3">
    <citation type="submission" date="2017-09" db="EMBL/GenBank/DDBJ databases">
        <title>Large-scale bioinformatics analysis of Bacillus genomes uncovers conserved roles of natural products in bacterial physiology.</title>
        <authorList>
            <consortium name="Agbiome Team Llc"/>
            <person name="Bleich R.M."/>
            <person name="Kirk G.J."/>
            <person name="Santa Maria K.C."/>
            <person name="Allen S.E."/>
            <person name="Farag S."/>
            <person name="Shank E.A."/>
            <person name="Bowers A."/>
        </authorList>
    </citation>
    <scope>NUCLEOTIDE SEQUENCE [LARGE SCALE GENOMIC DNA]</scope>
    <source>
        <strain evidence="5 9">AFS007900</strain>
        <strain evidence="6 8">AFS015413</strain>
    </source>
</reference>
<dbReference type="Proteomes" id="UP000191057">
    <property type="component" value="Chromosome"/>
</dbReference>
<name>A0A9X6TGZ6_BACTU</name>
<dbReference type="AlphaFoldDB" id="A0A9X6TGZ6"/>
<evidence type="ECO:0000313" key="7">
    <source>
        <dbReference type="Proteomes" id="UP000191057"/>
    </source>
</evidence>
<evidence type="ECO:0000313" key="9">
    <source>
        <dbReference type="Proteomes" id="UP000220502"/>
    </source>
</evidence>
<evidence type="ECO:0000313" key="5">
    <source>
        <dbReference type="EMBL" id="PEX45659.1"/>
    </source>
</evidence>
<feature type="transmembrane region" description="Helical" evidence="1">
    <location>
        <begin position="52"/>
        <end position="70"/>
    </location>
</feature>
<evidence type="ECO:0000313" key="8">
    <source>
        <dbReference type="Proteomes" id="UP000220397"/>
    </source>
</evidence>
<protein>
    <submittedName>
        <fullName evidence="4">Tetracycline resistance protein</fullName>
    </submittedName>
</protein>
<evidence type="ECO:0000313" key="10">
    <source>
        <dbReference type="Proteomes" id="UP000220702"/>
    </source>
</evidence>
<evidence type="ECO:0000313" key="3">
    <source>
        <dbReference type="EMBL" id="MDR4180494.1"/>
    </source>
</evidence>
<evidence type="ECO:0000313" key="2">
    <source>
        <dbReference type="EMBL" id="AQY39588.1"/>
    </source>
</evidence>
<evidence type="ECO:0000313" key="4">
    <source>
        <dbReference type="EMBL" id="PEA86200.1"/>
    </source>
</evidence>
<dbReference type="EMBL" id="CP020002">
    <property type="protein sequence ID" value="AQY39588.1"/>
    <property type="molecule type" value="Genomic_DNA"/>
</dbReference>